<organism evidence="1 2">
    <name type="scientific">Nosema bombycis (strain CQ1 / CVCC 102059)</name>
    <name type="common">Microsporidian parasite</name>
    <name type="synonym">Pebrine of silkworm</name>
    <dbReference type="NCBI Taxonomy" id="578461"/>
    <lineage>
        <taxon>Eukaryota</taxon>
        <taxon>Fungi</taxon>
        <taxon>Fungi incertae sedis</taxon>
        <taxon>Microsporidia</taxon>
        <taxon>Nosematidae</taxon>
        <taxon>Nosema</taxon>
    </lineage>
</organism>
<proteinExistence type="predicted"/>
<dbReference type="AlphaFoldDB" id="R0M9B1"/>
<accession>R0M9B1</accession>
<dbReference type="OrthoDB" id="10479436at2759"/>
<evidence type="ECO:0000313" key="2">
    <source>
        <dbReference type="Proteomes" id="UP000016927"/>
    </source>
</evidence>
<evidence type="ECO:0000313" key="1">
    <source>
        <dbReference type="EMBL" id="EOB14564.1"/>
    </source>
</evidence>
<sequence>MEDLTTFYKTLRDIYKEDKIKKKKKFLEELIKNKQPNCVFCSKPSEILCEICVRDVHRDSPDLETTLFCDLFEQYRYIKKMRRIAVYEYLFKQVGSVYNGDSNESEINTLLRRLNEFNFQFNNLIVDILL</sequence>
<dbReference type="EMBL" id="KB908932">
    <property type="protein sequence ID" value="EOB14564.1"/>
    <property type="molecule type" value="Genomic_DNA"/>
</dbReference>
<gene>
    <name evidence="1" type="ORF">NBO_24g0010</name>
</gene>
<dbReference type="VEuPathDB" id="MicrosporidiaDB:NBO_24g0010"/>
<name>R0M9B1_NOSB1</name>
<reference evidence="1 2" key="1">
    <citation type="journal article" date="2013" name="BMC Genomics">
        <title>Comparative genomics of parasitic silkworm microsporidia reveal an association between genome expansion and host adaptation.</title>
        <authorList>
            <person name="Pan G."/>
            <person name="Xu J."/>
            <person name="Li T."/>
            <person name="Xia Q."/>
            <person name="Liu S.L."/>
            <person name="Zhang G."/>
            <person name="Li S."/>
            <person name="Li C."/>
            <person name="Liu H."/>
            <person name="Yang L."/>
            <person name="Liu T."/>
            <person name="Zhang X."/>
            <person name="Wu Z."/>
            <person name="Fan W."/>
            <person name="Dang X."/>
            <person name="Xiang H."/>
            <person name="Tao M."/>
            <person name="Li Y."/>
            <person name="Hu J."/>
            <person name="Li Z."/>
            <person name="Lin L."/>
            <person name="Luo J."/>
            <person name="Geng L."/>
            <person name="Wang L."/>
            <person name="Long M."/>
            <person name="Wan Y."/>
            <person name="He N."/>
            <person name="Zhang Z."/>
            <person name="Lu C."/>
            <person name="Keeling P.J."/>
            <person name="Wang J."/>
            <person name="Xiang Z."/>
            <person name="Zhou Z."/>
        </authorList>
    </citation>
    <scope>NUCLEOTIDE SEQUENCE [LARGE SCALE GENOMIC DNA]</scope>
    <source>
        <strain evidence="2">CQ1 / CVCC 102059</strain>
    </source>
</reference>
<dbReference type="Proteomes" id="UP000016927">
    <property type="component" value="Unassembled WGS sequence"/>
</dbReference>
<keyword evidence="2" id="KW-1185">Reference proteome</keyword>
<dbReference type="HOGENOM" id="CLU_1938747_0_0_1"/>
<protein>
    <submittedName>
        <fullName evidence="1">Uncharacterized protein</fullName>
    </submittedName>
</protein>